<feature type="transmembrane region" description="Helical" evidence="2">
    <location>
        <begin position="730"/>
        <end position="754"/>
    </location>
</feature>
<feature type="transmembrane region" description="Helical" evidence="2">
    <location>
        <begin position="658"/>
        <end position="680"/>
    </location>
</feature>
<feature type="compositionally biased region" description="Basic and acidic residues" evidence="1">
    <location>
        <begin position="29"/>
        <end position="46"/>
    </location>
</feature>
<evidence type="ECO:0000313" key="3">
    <source>
        <dbReference type="EMBL" id="CAB9527514.1"/>
    </source>
</evidence>
<feature type="transmembrane region" description="Helical" evidence="2">
    <location>
        <begin position="585"/>
        <end position="603"/>
    </location>
</feature>
<keyword evidence="2" id="KW-0472">Membrane</keyword>
<name>A0A9N8EX16_9STRA</name>
<evidence type="ECO:0000256" key="2">
    <source>
        <dbReference type="SAM" id="Phobius"/>
    </source>
</evidence>
<feature type="transmembrane region" description="Helical" evidence="2">
    <location>
        <begin position="466"/>
        <end position="486"/>
    </location>
</feature>
<keyword evidence="2" id="KW-1133">Transmembrane helix</keyword>
<feature type="transmembrane region" description="Helical" evidence="2">
    <location>
        <begin position="692"/>
        <end position="710"/>
    </location>
</feature>
<evidence type="ECO:0000313" key="4">
    <source>
        <dbReference type="Proteomes" id="UP001153069"/>
    </source>
</evidence>
<feature type="transmembrane region" description="Helical" evidence="2">
    <location>
        <begin position="212"/>
        <end position="231"/>
    </location>
</feature>
<dbReference type="InterPro" id="IPR026898">
    <property type="entry name" value="PrsW"/>
</dbReference>
<feature type="transmembrane region" description="Helical" evidence="2">
    <location>
        <begin position="187"/>
        <end position="206"/>
    </location>
</feature>
<comment type="caution">
    <text evidence="3">The sequence shown here is derived from an EMBL/GenBank/DDBJ whole genome shotgun (WGS) entry which is preliminary data.</text>
</comment>
<feature type="compositionally biased region" description="Basic and acidic residues" evidence="1">
    <location>
        <begin position="1"/>
        <end position="12"/>
    </location>
</feature>
<protein>
    <submittedName>
        <fullName evidence="3">tRNA methyltransferase 11 homolog (Saccharomyces cerevisiae)</fullName>
    </submittedName>
</protein>
<dbReference type="AlphaFoldDB" id="A0A9N8EX16"/>
<feature type="transmembrane region" description="Helical" evidence="2">
    <location>
        <begin position="774"/>
        <end position="794"/>
    </location>
</feature>
<dbReference type="GO" id="GO:0032259">
    <property type="term" value="P:methylation"/>
    <property type="evidence" value="ECO:0007669"/>
    <property type="project" value="UniProtKB-KW"/>
</dbReference>
<dbReference type="GO" id="GO:0008233">
    <property type="term" value="F:peptidase activity"/>
    <property type="evidence" value="ECO:0007669"/>
    <property type="project" value="InterPro"/>
</dbReference>
<keyword evidence="2" id="KW-0812">Transmembrane</keyword>
<feature type="transmembrane region" description="Helical" evidence="2">
    <location>
        <begin position="498"/>
        <end position="516"/>
    </location>
</feature>
<keyword evidence="3" id="KW-0489">Methyltransferase</keyword>
<gene>
    <name evidence="3" type="ORF">SEMRO_2010_G310810.1</name>
</gene>
<feature type="compositionally biased region" description="Polar residues" evidence="1">
    <location>
        <begin position="60"/>
        <end position="77"/>
    </location>
</feature>
<dbReference type="Pfam" id="PF13367">
    <property type="entry name" value="PrsW-protease"/>
    <property type="match status" value="1"/>
</dbReference>
<keyword evidence="3" id="KW-0808">Transferase</keyword>
<organism evidence="3 4">
    <name type="scientific">Seminavis robusta</name>
    <dbReference type="NCBI Taxonomy" id="568900"/>
    <lineage>
        <taxon>Eukaryota</taxon>
        <taxon>Sar</taxon>
        <taxon>Stramenopiles</taxon>
        <taxon>Ochrophyta</taxon>
        <taxon>Bacillariophyta</taxon>
        <taxon>Bacillariophyceae</taxon>
        <taxon>Bacillariophycidae</taxon>
        <taxon>Naviculales</taxon>
        <taxon>Naviculaceae</taxon>
        <taxon>Seminavis</taxon>
    </lineage>
</organism>
<feature type="compositionally biased region" description="Low complexity" evidence="1">
    <location>
        <begin position="99"/>
        <end position="116"/>
    </location>
</feature>
<feature type="region of interest" description="Disordered" evidence="1">
    <location>
        <begin position="1"/>
        <end position="136"/>
    </location>
</feature>
<proteinExistence type="predicted"/>
<dbReference type="OrthoDB" id="41774at2759"/>
<accession>A0A9N8EX16</accession>
<sequence length="819" mass="92636">MHGSPRRADDSPSRQNLDPPGHNSRRQRSNAEPRRHHERGSQREFHSGSNSGSPREFHSGSHSGSPTMSRQTVTNYQAMRDSMRDSMRDAQPPPPPPRSSRSIHTSSTSSPRGNNNAPPPPSPPLQQSSPRKAPNYRGFSTSIGDMFLHPHQERVDCCAMTCCGIFQSDRDRYLLQGVMPPSPWKRVWVHFCLPCFLFLMAGYASLHIPHKMMNEFFVLLFLLLLLVGIMSQCQKGRVKRMDIRKDVLWYKYQLMQRNQETLDQVMDQPRPDDGVDYYYSGQTERDIGCSHPFCFLVGCYRNDKPSPSVLLSENSPGSVDQVEDSLCSCIFKFFCSPCCGMYIQYAGVCGMAQESREIEATLLPPAYRRLDYVTMEPMLSYFEGIYNRRWIEFNTLNTNPDGPQATGPFKDWTVPPLSQLSKVILQGWVGLTLFLGIWSVIGPMFWTNFVNGEGRRHFFYFADYVVYMASWIVCFGTLAVVIYLCQRHKPLELSVDSMIKYFACGFVLSTTLSIFYELLVGVVLQLLMMLFMTFSGIDVVEDRGYEMAMDWAKQPLMGFASGSTLQLGSTAASAGYLSIFGRDHPIIYSIYLFVTSFFMAAMVEEICKFMGYRMLEHPDFMSKDELEDAAAAGVMGDNGEPKRVLFPHHARSLQSQGAAITVAMVCVALGFSMCEDLIYIFLYNGSSVQMEIYVLIARTLFPIHPIAAAMQSVGVTARQVEKSPTRFGRILFPAVLFHGTYDFLLLWIDFLASLGRSDGYNSNSDEALEVGTHAIVFSYLVSTGIMGLALYWFYRESEKQRERLAARDLEDAPVLDRLS</sequence>
<dbReference type="GO" id="GO:0008168">
    <property type="term" value="F:methyltransferase activity"/>
    <property type="evidence" value="ECO:0007669"/>
    <property type="project" value="UniProtKB-KW"/>
</dbReference>
<keyword evidence="4" id="KW-1185">Reference proteome</keyword>
<dbReference type="EMBL" id="CAICTM010002008">
    <property type="protein sequence ID" value="CAB9527514.1"/>
    <property type="molecule type" value="Genomic_DNA"/>
</dbReference>
<feature type="transmembrane region" description="Helical" evidence="2">
    <location>
        <begin position="423"/>
        <end position="446"/>
    </location>
</feature>
<dbReference type="Proteomes" id="UP001153069">
    <property type="component" value="Unassembled WGS sequence"/>
</dbReference>
<reference evidence="3" key="1">
    <citation type="submission" date="2020-06" db="EMBL/GenBank/DDBJ databases">
        <authorList>
            <consortium name="Plant Systems Biology data submission"/>
        </authorList>
    </citation>
    <scope>NUCLEOTIDE SEQUENCE</scope>
    <source>
        <strain evidence="3">D6</strain>
    </source>
</reference>
<evidence type="ECO:0000256" key="1">
    <source>
        <dbReference type="SAM" id="MobiDB-lite"/>
    </source>
</evidence>